<dbReference type="EMBL" id="JYDR01000031">
    <property type="protein sequence ID" value="KRY73808.1"/>
    <property type="molecule type" value="Genomic_DNA"/>
</dbReference>
<evidence type="ECO:0000313" key="1">
    <source>
        <dbReference type="EMBL" id="KRY73808.1"/>
    </source>
</evidence>
<reference evidence="1 2" key="1">
    <citation type="submission" date="2015-01" db="EMBL/GenBank/DDBJ databases">
        <title>Evolution of Trichinella species and genotypes.</title>
        <authorList>
            <person name="Korhonen P.K."/>
            <person name="Edoardo P."/>
            <person name="Giuseppe L.R."/>
            <person name="Gasser R.B."/>
        </authorList>
    </citation>
    <scope>NUCLEOTIDE SEQUENCE [LARGE SCALE GENOMIC DNA]</scope>
    <source>
        <strain evidence="1">ISS13</strain>
    </source>
</reference>
<protein>
    <submittedName>
        <fullName evidence="1">Uncharacterized protein</fullName>
    </submittedName>
</protein>
<evidence type="ECO:0000313" key="2">
    <source>
        <dbReference type="Proteomes" id="UP000054632"/>
    </source>
</evidence>
<gene>
    <name evidence="1" type="ORF">T4A_6890</name>
</gene>
<proteinExistence type="predicted"/>
<name>A0A0V1EJ23_TRIPS</name>
<sequence length="72" mass="8291">MIKKYPPRPPSHSNLVYDVQPPGKAIPEIASKIFRTCQSLYCSGQQFSSKHIVYFLWVPTLECWQPCEPGHE</sequence>
<dbReference type="AlphaFoldDB" id="A0A0V1EJ23"/>
<accession>A0A0V1EJ23</accession>
<dbReference type="Proteomes" id="UP000054632">
    <property type="component" value="Unassembled WGS sequence"/>
</dbReference>
<organism evidence="1 2">
    <name type="scientific">Trichinella pseudospiralis</name>
    <name type="common">Parasitic roundworm</name>
    <dbReference type="NCBI Taxonomy" id="6337"/>
    <lineage>
        <taxon>Eukaryota</taxon>
        <taxon>Metazoa</taxon>
        <taxon>Ecdysozoa</taxon>
        <taxon>Nematoda</taxon>
        <taxon>Enoplea</taxon>
        <taxon>Dorylaimia</taxon>
        <taxon>Trichinellida</taxon>
        <taxon>Trichinellidae</taxon>
        <taxon>Trichinella</taxon>
    </lineage>
</organism>
<comment type="caution">
    <text evidence="1">The sequence shown here is derived from an EMBL/GenBank/DDBJ whole genome shotgun (WGS) entry which is preliminary data.</text>
</comment>